<evidence type="ECO:0000313" key="4">
    <source>
        <dbReference type="Proteomes" id="UP000316095"/>
    </source>
</evidence>
<feature type="domain" description="C4-type zinc ribbon" evidence="2">
    <location>
        <begin position="198"/>
        <end position="229"/>
    </location>
</feature>
<gene>
    <name evidence="3" type="ORF">Pan54_09250</name>
</gene>
<dbReference type="EMBL" id="SJPG01000001">
    <property type="protein sequence ID" value="TWT60211.1"/>
    <property type="molecule type" value="Genomic_DNA"/>
</dbReference>
<reference evidence="3 4" key="1">
    <citation type="submission" date="2019-02" db="EMBL/GenBank/DDBJ databases">
        <title>Deep-cultivation of Planctomycetes and their phenomic and genomic characterization uncovers novel biology.</title>
        <authorList>
            <person name="Wiegand S."/>
            <person name="Jogler M."/>
            <person name="Boedeker C."/>
            <person name="Pinto D."/>
            <person name="Vollmers J."/>
            <person name="Rivas-Marin E."/>
            <person name="Kohn T."/>
            <person name="Peeters S.H."/>
            <person name="Heuer A."/>
            <person name="Rast P."/>
            <person name="Oberbeckmann S."/>
            <person name="Bunk B."/>
            <person name="Jeske O."/>
            <person name="Meyerdierks A."/>
            <person name="Storesund J.E."/>
            <person name="Kallscheuer N."/>
            <person name="Luecker S."/>
            <person name="Lage O.M."/>
            <person name="Pohl T."/>
            <person name="Merkel B.J."/>
            <person name="Hornburger P."/>
            <person name="Mueller R.-W."/>
            <person name="Bruemmer F."/>
            <person name="Labrenz M."/>
            <person name="Spormann A.M."/>
            <person name="Op Den Camp H."/>
            <person name="Overmann J."/>
            <person name="Amann R."/>
            <person name="Jetten M.S.M."/>
            <person name="Mascher T."/>
            <person name="Medema M.H."/>
            <person name="Devos D.P."/>
            <person name="Kaster A.-K."/>
            <person name="Ovreas L."/>
            <person name="Rohde M."/>
            <person name="Galperin M.Y."/>
            <person name="Jogler C."/>
        </authorList>
    </citation>
    <scope>NUCLEOTIDE SEQUENCE [LARGE SCALE GENOMIC DNA]</scope>
    <source>
        <strain evidence="3 4">Pan54</strain>
    </source>
</reference>
<sequence>MTSATNSLKELHQVLLQLEDCRSQLERGPSQIKARENIVRKREAEQVEFLDRLKHLRMSADSKSLELKTVEKKIEDLKGKLNSASSNREFDIFKAQIKADEMAMSVLEDEILEAFDQTETESNRKSEFEENVKSAKQQLADFKSKFDSDSIKNNEIIARLEEELKVLEKDLPKEPAEQYRRLVNSRGAKSMAAVLNGACGNCYVNLTPQQRIQIKSGPVQFCSNCGSILYIDENPEAD</sequence>
<dbReference type="Proteomes" id="UP000316095">
    <property type="component" value="Unassembled WGS sequence"/>
</dbReference>
<organism evidence="3 4">
    <name type="scientific">Rubinisphaera italica</name>
    <dbReference type="NCBI Taxonomy" id="2527969"/>
    <lineage>
        <taxon>Bacteria</taxon>
        <taxon>Pseudomonadati</taxon>
        <taxon>Planctomycetota</taxon>
        <taxon>Planctomycetia</taxon>
        <taxon>Planctomycetales</taxon>
        <taxon>Planctomycetaceae</taxon>
        <taxon>Rubinisphaera</taxon>
    </lineage>
</organism>
<accession>A0A5C5XCU3</accession>
<evidence type="ECO:0000256" key="1">
    <source>
        <dbReference type="SAM" id="Coils"/>
    </source>
</evidence>
<evidence type="ECO:0000313" key="3">
    <source>
        <dbReference type="EMBL" id="TWT60211.1"/>
    </source>
</evidence>
<dbReference type="Pfam" id="PF02591">
    <property type="entry name" value="Zn_ribbon_9"/>
    <property type="match status" value="1"/>
</dbReference>
<dbReference type="Gene3D" id="1.10.287.1490">
    <property type="match status" value="1"/>
</dbReference>
<protein>
    <submittedName>
        <fullName evidence="3">Putative zinc ribbon domain protein</fullName>
    </submittedName>
</protein>
<dbReference type="OrthoDB" id="260976at2"/>
<dbReference type="RefSeq" id="WP_146502363.1">
    <property type="nucleotide sequence ID" value="NZ_SJPG01000001.1"/>
</dbReference>
<evidence type="ECO:0000259" key="2">
    <source>
        <dbReference type="Pfam" id="PF02591"/>
    </source>
</evidence>
<proteinExistence type="predicted"/>
<feature type="coiled-coil region" evidence="1">
    <location>
        <begin position="118"/>
        <end position="170"/>
    </location>
</feature>
<keyword evidence="1" id="KW-0175">Coiled coil</keyword>
<keyword evidence="4" id="KW-1185">Reference proteome</keyword>
<dbReference type="AlphaFoldDB" id="A0A5C5XCU3"/>
<comment type="caution">
    <text evidence="3">The sequence shown here is derived from an EMBL/GenBank/DDBJ whole genome shotgun (WGS) entry which is preliminary data.</text>
</comment>
<feature type="coiled-coil region" evidence="1">
    <location>
        <begin position="60"/>
        <end position="87"/>
    </location>
</feature>
<dbReference type="InterPro" id="IPR003743">
    <property type="entry name" value="Zf-RING_7"/>
</dbReference>
<name>A0A5C5XCU3_9PLAN</name>